<name>A0AAJ6YHJ0_9HYME</name>
<dbReference type="GeneID" id="105362430"/>
<sequence>MDKQNLLPNFLSSSTYKLTKAASFSELSTTKKVVIEQQQHSKEYGNLIKQYSCEQIFDKKLNSSLVKVSCKLKSDNEEHNGTWNSTVSVVSSLANLVQGDDIKVPLSIERQYSSSSSEYFDLKESNINFKKIDISNKNNFYDYEESINENCNKSKFEFKRPTLMIKKSRVLNGIDNVIHDNYNVNKNNLSELLQRNTCKNSNQNQKIDTSKLKEKLRSLVVRRPKEINDFNCSFQW</sequence>
<protein>
    <submittedName>
        <fullName evidence="2">Hybrid signal transduction histidine kinase M-like</fullName>
    </submittedName>
</protein>
<dbReference type="Proteomes" id="UP000695007">
    <property type="component" value="Unplaced"/>
</dbReference>
<reference evidence="2" key="1">
    <citation type="submission" date="2025-08" db="UniProtKB">
        <authorList>
            <consortium name="RefSeq"/>
        </authorList>
    </citation>
    <scope>IDENTIFICATION</scope>
</reference>
<dbReference type="KEGG" id="csol:105362430"/>
<proteinExistence type="predicted"/>
<dbReference type="AlphaFoldDB" id="A0AAJ6YHJ0"/>
<accession>A0AAJ6YHJ0</accession>
<keyword evidence="1" id="KW-1185">Reference proteome</keyword>
<dbReference type="RefSeq" id="XP_011498173.1">
    <property type="nucleotide sequence ID" value="XM_011499871.1"/>
</dbReference>
<evidence type="ECO:0000313" key="2">
    <source>
        <dbReference type="RefSeq" id="XP_011498173.1"/>
    </source>
</evidence>
<evidence type="ECO:0000313" key="1">
    <source>
        <dbReference type="Proteomes" id="UP000695007"/>
    </source>
</evidence>
<gene>
    <name evidence="2" type="primary">LOC105362430</name>
</gene>
<organism evidence="1 2">
    <name type="scientific">Ceratosolen solmsi marchali</name>
    <dbReference type="NCBI Taxonomy" id="326594"/>
    <lineage>
        <taxon>Eukaryota</taxon>
        <taxon>Metazoa</taxon>
        <taxon>Ecdysozoa</taxon>
        <taxon>Arthropoda</taxon>
        <taxon>Hexapoda</taxon>
        <taxon>Insecta</taxon>
        <taxon>Pterygota</taxon>
        <taxon>Neoptera</taxon>
        <taxon>Endopterygota</taxon>
        <taxon>Hymenoptera</taxon>
        <taxon>Apocrita</taxon>
        <taxon>Proctotrupomorpha</taxon>
        <taxon>Chalcidoidea</taxon>
        <taxon>Agaonidae</taxon>
        <taxon>Agaoninae</taxon>
        <taxon>Ceratosolen</taxon>
    </lineage>
</organism>